<reference evidence="2 3" key="1">
    <citation type="journal article" date="2021" name="Elife">
        <title>Chloroplast acquisition without the gene transfer in kleptoplastic sea slugs, Plakobranchus ocellatus.</title>
        <authorList>
            <person name="Maeda T."/>
            <person name="Takahashi S."/>
            <person name="Yoshida T."/>
            <person name="Shimamura S."/>
            <person name="Takaki Y."/>
            <person name="Nagai Y."/>
            <person name="Toyoda A."/>
            <person name="Suzuki Y."/>
            <person name="Arimoto A."/>
            <person name="Ishii H."/>
            <person name="Satoh N."/>
            <person name="Nishiyama T."/>
            <person name="Hasebe M."/>
            <person name="Maruyama T."/>
            <person name="Minagawa J."/>
            <person name="Obokata J."/>
            <person name="Shigenobu S."/>
        </authorList>
    </citation>
    <scope>NUCLEOTIDE SEQUENCE [LARGE SCALE GENOMIC DNA]</scope>
</reference>
<evidence type="ECO:0000313" key="2">
    <source>
        <dbReference type="EMBL" id="GFO42789.1"/>
    </source>
</evidence>
<feature type="compositionally biased region" description="Basic and acidic residues" evidence="1">
    <location>
        <begin position="10"/>
        <end position="21"/>
    </location>
</feature>
<protein>
    <submittedName>
        <fullName evidence="2">Uncharacterized protein</fullName>
    </submittedName>
</protein>
<feature type="region of interest" description="Disordered" evidence="1">
    <location>
        <begin position="1"/>
        <end position="21"/>
    </location>
</feature>
<evidence type="ECO:0000313" key="3">
    <source>
        <dbReference type="Proteomes" id="UP000735302"/>
    </source>
</evidence>
<sequence>MSTASMTMNLRKEPGNENEDSMKESLVVIIAQWLVKSPLNLLEQFVVGSSLITSSALLRAKAFEITME</sequence>
<dbReference type="AlphaFoldDB" id="A0AAV4DF12"/>
<dbReference type="Proteomes" id="UP000735302">
    <property type="component" value="Unassembled WGS sequence"/>
</dbReference>
<organism evidence="2 3">
    <name type="scientific">Plakobranchus ocellatus</name>
    <dbReference type="NCBI Taxonomy" id="259542"/>
    <lineage>
        <taxon>Eukaryota</taxon>
        <taxon>Metazoa</taxon>
        <taxon>Spiralia</taxon>
        <taxon>Lophotrochozoa</taxon>
        <taxon>Mollusca</taxon>
        <taxon>Gastropoda</taxon>
        <taxon>Heterobranchia</taxon>
        <taxon>Euthyneura</taxon>
        <taxon>Panpulmonata</taxon>
        <taxon>Sacoglossa</taxon>
        <taxon>Placobranchoidea</taxon>
        <taxon>Plakobranchidae</taxon>
        <taxon>Plakobranchus</taxon>
    </lineage>
</organism>
<proteinExistence type="predicted"/>
<keyword evidence="3" id="KW-1185">Reference proteome</keyword>
<evidence type="ECO:0000256" key="1">
    <source>
        <dbReference type="SAM" id="MobiDB-lite"/>
    </source>
</evidence>
<accession>A0AAV4DF12</accession>
<comment type="caution">
    <text evidence="2">The sequence shown here is derived from an EMBL/GenBank/DDBJ whole genome shotgun (WGS) entry which is preliminary data.</text>
</comment>
<gene>
    <name evidence="2" type="ORF">PoB_006929400</name>
</gene>
<dbReference type="EMBL" id="BLXT01007821">
    <property type="protein sequence ID" value="GFO42789.1"/>
    <property type="molecule type" value="Genomic_DNA"/>
</dbReference>
<name>A0AAV4DF12_9GAST</name>